<feature type="region of interest" description="Disordered" evidence="1">
    <location>
        <begin position="1"/>
        <end position="27"/>
    </location>
</feature>
<evidence type="ECO:0000256" key="1">
    <source>
        <dbReference type="SAM" id="MobiDB-lite"/>
    </source>
</evidence>
<name>A0A444SA02_VERDA</name>
<accession>A0A444SA02</accession>
<proteinExistence type="predicted"/>
<reference evidence="2 3" key="1">
    <citation type="submission" date="2018-12" db="EMBL/GenBank/DDBJ databases">
        <title>Genome of Verticillium dahliae isolate Getta Getta.</title>
        <authorList>
            <person name="Gardiner D.M."/>
        </authorList>
    </citation>
    <scope>NUCLEOTIDE SEQUENCE [LARGE SCALE GENOMIC DNA]</scope>
    <source>
        <strain evidence="2 3">Getta Getta</strain>
    </source>
</reference>
<feature type="compositionally biased region" description="Basic and acidic residues" evidence="1">
    <location>
        <begin position="14"/>
        <end position="26"/>
    </location>
</feature>
<evidence type="ECO:0000313" key="2">
    <source>
        <dbReference type="EMBL" id="RXG50222.1"/>
    </source>
</evidence>
<dbReference type="AlphaFoldDB" id="A0A444SA02"/>
<protein>
    <submittedName>
        <fullName evidence="2">Uncharacterized protein</fullName>
    </submittedName>
</protein>
<evidence type="ECO:0000313" key="3">
    <source>
        <dbReference type="Proteomes" id="UP000288725"/>
    </source>
</evidence>
<feature type="compositionally biased region" description="Polar residues" evidence="1">
    <location>
        <begin position="1"/>
        <end position="12"/>
    </location>
</feature>
<comment type="caution">
    <text evidence="2">The sequence shown here is derived from an EMBL/GenBank/DDBJ whole genome shotgun (WGS) entry which is preliminary data.</text>
</comment>
<dbReference type="EMBL" id="RSDZ01000009">
    <property type="protein sequence ID" value="RXG50222.1"/>
    <property type="molecule type" value="Genomic_DNA"/>
</dbReference>
<gene>
    <name evidence="2" type="ORF">VDGE_21110</name>
</gene>
<dbReference type="Proteomes" id="UP000288725">
    <property type="component" value="Chromosome 1"/>
</dbReference>
<sequence>MAWYRRSSTSAHSIDVEARNGKKRNDEEAEAYWRRFQTTMASIHAMVSVPSCYSFTGYASTPAEHGCHSVE</sequence>
<organism evidence="2 3">
    <name type="scientific">Verticillium dahliae</name>
    <name type="common">Verticillium wilt</name>
    <dbReference type="NCBI Taxonomy" id="27337"/>
    <lineage>
        <taxon>Eukaryota</taxon>
        <taxon>Fungi</taxon>
        <taxon>Dikarya</taxon>
        <taxon>Ascomycota</taxon>
        <taxon>Pezizomycotina</taxon>
        <taxon>Sordariomycetes</taxon>
        <taxon>Hypocreomycetidae</taxon>
        <taxon>Glomerellales</taxon>
        <taxon>Plectosphaerellaceae</taxon>
        <taxon>Verticillium</taxon>
    </lineage>
</organism>